<protein>
    <submittedName>
        <fullName evidence="2">Uncharacterized protein</fullName>
    </submittedName>
</protein>
<keyword evidence="1" id="KW-0732">Signal</keyword>
<evidence type="ECO:0000256" key="1">
    <source>
        <dbReference type="SAM" id="SignalP"/>
    </source>
</evidence>
<proteinExistence type="predicted"/>
<organism evidence="2 3">
    <name type="scientific">Tuber borchii</name>
    <name type="common">White truffle</name>
    <dbReference type="NCBI Taxonomy" id="42251"/>
    <lineage>
        <taxon>Eukaryota</taxon>
        <taxon>Fungi</taxon>
        <taxon>Dikarya</taxon>
        <taxon>Ascomycota</taxon>
        <taxon>Pezizomycotina</taxon>
        <taxon>Pezizomycetes</taxon>
        <taxon>Pezizales</taxon>
        <taxon>Tuberaceae</taxon>
        <taxon>Tuber</taxon>
    </lineage>
</organism>
<accession>A0A2T7A084</accession>
<feature type="signal peptide" evidence="1">
    <location>
        <begin position="1"/>
        <end position="20"/>
    </location>
</feature>
<evidence type="ECO:0000313" key="2">
    <source>
        <dbReference type="EMBL" id="PUU81105.1"/>
    </source>
</evidence>
<comment type="caution">
    <text evidence="2">The sequence shown here is derived from an EMBL/GenBank/DDBJ whole genome shotgun (WGS) entry which is preliminary data.</text>
</comment>
<keyword evidence="3" id="KW-1185">Reference proteome</keyword>
<dbReference type="EMBL" id="NESQ01000050">
    <property type="protein sequence ID" value="PUU81105.1"/>
    <property type="molecule type" value="Genomic_DNA"/>
</dbReference>
<dbReference type="AlphaFoldDB" id="A0A2T7A084"/>
<feature type="chain" id="PRO_5015614085" evidence="1">
    <location>
        <begin position="21"/>
        <end position="178"/>
    </location>
</feature>
<dbReference type="STRING" id="42251.A0A2T7A084"/>
<gene>
    <name evidence="2" type="ORF">B9Z19DRAFT_1020301</name>
</gene>
<name>A0A2T7A084_TUBBO</name>
<dbReference type="OrthoDB" id="5274906at2759"/>
<dbReference type="Proteomes" id="UP000244722">
    <property type="component" value="Unassembled WGS sequence"/>
</dbReference>
<reference evidence="2 3" key="1">
    <citation type="submission" date="2017-04" db="EMBL/GenBank/DDBJ databases">
        <title>Draft genome sequence of Tuber borchii Vittad., a whitish edible truffle.</title>
        <authorList>
            <consortium name="DOE Joint Genome Institute"/>
            <person name="Murat C."/>
            <person name="Kuo A."/>
            <person name="Barry K.W."/>
            <person name="Clum A."/>
            <person name="Dockter R.B."/>
            <person name="Fauchery L."/>
            <person name="Iotti M."/>
            <person name="Kohler A."/>
            <person name="Labutti K."/>
            <person name="Lindquist E.A."/>
            <person name="Lipzen A."/>
            <person name="Ohm R.A."/>
            <person name="Wang M."/>
            <person name="Grigoriev I.V."/>
            <person name="Zambonelli A."/>
            <person name="Martin F.M."/>
        </authorList>
    </citation>
    <scope>NUCLEOTIDE SEQUENCE [LARGE SCALE GENOMIC DNA]</scope>
    <source>
        <strain evidence="2 3">Tbo3840</strain>
    </source>
</reference>
<evidence type="ECO:0000313" key="3">
    <source>
        <dbReference type="Proteomes" id="UP000244722"/>
    </source>
</evidence>
<sequence>MKFTLITTVSILSTLASGLALPDLTPRGAVIRPDIAIVIKEDFPTTSFPTTTAEVSRSNGQHNVKTLLAFTVPACTGKCTVSFSDATTATGSRRMQFFTTGSPPTDGNTWTSKPYTNIHKGTFTTSSSGAGAATVVEDFGLTFDCPSTSTKYGFEVQPVWDNDSVTWDIKKAGFIITC</sequence>